<dbReference type="PROSITE" id="PS50222">
    <property type="entry name" value="EF_HAND_2"/>
    <property type="match status" value="1"/>
</dbReference>
<dbReference type="PANTHER" id="PTHR33021">
    <property type="entry name" value="BLUE COPPER PROTEIN"/>
    <property type="match status" value="1"/>
</dbReference>
<evidence type="ECO:0000256" key="2">
    <source>
        <dbReference type="ARBA" id="ARBA00022737"/>
    </source>
</evidence>
<evidence type="ECO:0000256" key="6">
    <source>
        <dbReference type="ARBA" id="ARBA00071970"/>
    </source>
</evidence>
<feature type="domain" description="Phytocyanin" evidence="10">
    <location>
        <begin position="30"/>
        <end position="131"/>
    </location>
</feature>
<evidence type="ECO:0000256" key="1">
    <source>
        <dbReference type="ARBA" id="ARBA00022723"/>
    </source>
</evidence>
<dbReference type="InterPro" id="IPR018247">
    <property type="entry name" value="EF_Hand_1_Ca_BS"/>
</dbReference>
<evidence type="ECO:0000256" key="7">
    <source>
        <dbReference type="ARBA" id="ARBA00082491"/>
    </source>
</evidence>
<evidence type="ECO:0000313" key="11">
    <source>
        <dbReference type="EMBL" id="KAL2513806.1"/>
    </source>
</evidence>
<dbReference type="InterPro" id="IPR039391">
    <property type="entry name" value="Phytocyanin-like"/>
</dbReference>
<dbReference type="Gene3D" id="2.60.40.420">
    <property type="entry name" value="Cupredoxins - blue copper proteins"/>
    <property type="match status" value="1"/>
</dbReference>
<comment type="caution">
    <text evidence="11">The sequence shown here is derived from an EMBL/GenBank/DDBJ whole genome shotgun (WGS) entry which is preliminary data.</text>
</comment>
<dbReference type="PROSITE" id="PS00018">
    <property type="entry name" value="EF_HAND_1"/>
    <property type="match status" value="1"/>
</dbReference>
<dbReference type="InterPro" id="IPR003245">
    <property type="entry name" value="Phytocyanin_dom"/>
</dbReference>
<evidence type="ECO:0000256" key="3">
    <source>
        <dbReference type="ARBA" id="ARBA00022837"/>
    </source>
</evidence>
<feature type="signal peptide" evidence="8">
    <location>
        <begin position="1"/>
        <end position="29"/>
    </location>
</feature>
<evidence type="ECO:0000256" key="5">
    <source>
        <dbReference type="ARBA" id="ARBA00023157"/>
    </source>
</evidence>
<keyword evidence="8" id="KW-0732">Signal</keyword>
<dbReference type="PROSITE" id="PS51485">
    <property type="entry name" value="PHYTOCYANIN"/>
    <property type="match status" value="1"/>
</dbReference>
<dbReference type="InterPro" id="IPR011992">
    <property type="entry name" value="EF-hand-dom_pair"/>
</dbReference>
<dbReference type="EMBL" id="JBFOLJ010000008">
    <property type="protein sequence ID" value="KAL2513806.1"/>
    <property type="molecule type" value="Genomic_DNA"/>
</dbReference>
<dbReference type="SUPFAM" id="SSF49503">
    <property type="entry name" value="Cupredoxins"/>
    <property type="match status" value="1"/>
</dbReference>
<dbReference type="InterPro" id="IPR008972">
    <property type="entry name" value="Cupredoxin"/>
</dbReference>
<dbReference type="PANTHER" id="PTHR33021:SF424">
    <property type="entry name" value="BASIC BLUE PROTEIN"/>
    <property type="match status" value="1"/>
</dbReference>
<dbReference type="CDD" id="cd00051">
    <property type="entry name" value="EFh"/>
    <property type="match status" value="1"/>
</dbReference>
<dbReference type="GO" id="GO:0046872">
    <property type="term" value="F:metal ion binding"/>
    <property type="evidence" value="ECO:0007669"/>
    <property type="project" value="UniProtKB-KW"/>
</dbReference>
<organism evidence="11 12">
    <name type="scientific">Forsythia ovata</name>
    <dbReference type="NCBI Taxonomy" id="205694"/>
    <lineage>
        <taxon>Eukaryota</taxon>
        <taxon>Viridiplantae</taxon>
        <taxon>Streptophyta</taxon>
        <taxon>Embryophyta</taxon>
        <taxon>Tracheophyta</taxon>
        <taxon>Spermatophyta</taxon>
        <taxon>Magnoliopsida</taxon>
        <taxon>eudicotyledons</taxon>
        <taxon>Gunneridae</taxon>
        <taxon>Pentapetalae</taxon>
        <taxon>asterids</taxon>
        <taxon>lamiids</taxon>
        <taxon>Lamiales</taxon>
        <taxon>Oleaceae</taxon>
        <taxon>Forsythieae</taxon>
        <taxon>Forsythia</taxon>
    </lineage>
</organism>
<proteinExistence type="predicted"/>
<evidence type="ECO:0000256" key="4">
    <source>
        <dbReference type="ARBA" id="ARBA00023008"/>
    </source>
</evidence>
<keyword evidence="1" id="KW-0479">Metal-binding</keyword>
<dbReference type="Proteomes" id="UP001604277">
    <property type="component" value="Unassembled WGS sequence"/>
</dbReference>
<keyword evidence="5" id="KW-1015">Disulfide bond</keyword>
<evidence type="ECO:0000256" key="8">
    <source>
        <dbReference type="SAM" id="SignalP"/>
    </source>
</evidence>
<evidence type="ECO:0000313" key="12">
    <source>
        <dbReference type="Proteomes" id="UP001604277"/>
    </source>
</evidence>
<dbReference type="AlphaFoldDB" id="A0ABD1TM40"/>
<sequence>MSQGRGSAVFATTMVLCLVVLFHFEVAEAATYFVGGKGGWTFNVDSWPNGKRFKAGDTLVFNYNSAQHNVVAVNKGGYQGCTTPRGAKVYKTGKDQIKLVKGQNFFICNFAGHSKAPAENSTEHTGARTHQKEIEKGNEHNSLSHGILGVCGTGGAGAFACEITVHGDGNGYITAVELAHSIAKLGHALTVEELIGMIREADTNGDRRISFSEFSQAITYVAFDNSWA</sequence>
<dbReference type="CDD" id="cd11013">
    <property type="entry name" value="Plantacyanin"/>
    <property type="match status" value="1"/>
</dbReference>
<keyword evidence="4" id="KW-0186">Copper</keyword>
<dbReference type="SUPFAM" id="SSF47473">
    <property type="entry name" value="EF-hand"/>
    <property type="match status" value="1"/>
</dbReference>
<keyword evidence="2" id="KW-0677">Repeat</keyword>
<gene>
    <name evidence="11" type="ORF">Fot_27777</name>
</gene>
<dbReference type="InterPro" id="IPR041844">
    <property type="entry name" value="Plantacyanin"/>
</dbReference>
<evidence type="ECO:0000259" key="9">
    <source>
        <dbReference type="PROSITE" id="PS50222"/>
    </source>
</evidence>
<reference evidence="12" key="1">
    <citation type="submission" date="2024-07" db="EMBL/GenBank/DDBJ databases">
        <title>Two chromosome-level genome assemblies of Korean endemic species Abeliophyllum distichum and Forsythia ovata (Oleaceae).</title>
        <authorList>
            <person name="Jang H."/>
        </authorList>
    </citation>
    <scope>NUCLEOTIDE SEQUENCE [LARGE SCALE GENOMIC DNA]</scope>
</reference>
<keyword evidence="12" id="KW-1185">Reference proteome</keyword>
<accession>A0ABD1TM40</accession>
<dbReference type="InterPro" id="IPR002048">
    <property type="entry name" value="EF_hand_dom"/>
</dbReference>
<name>A0ABD1TM40_9LAMI</name>
<protein>
    <recommendedName>
        <fullName evidence="6">Basic blue protein</fullName>
    </recommendedName>
    <alternativeName>
        <fullName evidence="7">Plantacyanin</fullName>
    </alternativeName>
</protein>
<dbReference type="Pfam" id="PF02298">
    <property type="entry name" value="Cu_bind_like"/>
    <property type="match status" value="1"/>
</dbReference>
<dbReference type="FunFam" id="2.60.40.420:FF:000013">
    <property type="entry name" value="basic blue protein-like"/>
    <property type="match status" value="1"/>
</dbReference>
<feature type="chain" id="PRO_5044754675" description="Basic blue protein" evidence="8">
    <location>
        <begin position="30"/>
        <end position="228"/>
    </location>
</feature>
<dbReference type="FunFam" id="1.10.238.10:FF:000003">
    <property type="entry name" value="Calmodulin A"/>
    <property type="match status" value="1"/>
</dbReference>
<dbReference type="Gene3D" id="1.10.238.10">
    <property type="entry name" value="EF-hand"/>
    <property type="match status" value="1"/>
</dbReference>
<evidence type="ECO:0000259" key="10">
    <source>
        <dbReference type="PROSITE" id="PS51485"/>
    </source>
</evidence>
<keyword evidence="3" id="KW-0106">Calcium</keyword>
<feature type="domain" description="EF-hand" evidence="9">
    <location>
        <begin position="189"/>
        <end position="224"/>
    </location>
</feature>
<dbReference type="Pfam" id="PF13499">
    <property type="entry name" value="EF-hand_7"/>
    <property type="match status" value="1"/>
</dbReference>